<dbReference type="OrthoDB" id="74360at2759"/>
<sequence>MTTSAAHPSEAPLPTLNKLGISSLPEDIDARKVASEWFALFADKVTSNDPEGITNLLVRSSFDSGRPETADQVSVYWRDLLALTWNFRSFEGTTPIREFLTDRLPSAKIANLKLKTSDDAEGLAPVFARPMPDLAWITGFFTFETDVGFCSGIFRLVPTLDEQQRVQWKAHCIFTNLEELRGFPEKVGNLRDPTPYSGGWEKLREKEKLFEDAEPTVLIVGAGQSGLTAAARLKLLGISSVLIEKNERVGDNWRNRYDVLCLHDPVWYDHMPYIPFPENWPIYSPAKKLANWLEFYADSMELNVWTSTTVSHIEREESTGLFKVKVQHKNKGSERIFTVKHVVLAPGFSGGSWYTPTYPGMDKFKGQIIHSSEYKKAVDYLGKKVILVGSCTSAHDIGMDLYDNGIDVTMYQRSSTHVITAQSVVNVFFKGLFDETGPPITVADKVAASFPNLLNVGIHHRGTLAAEEAEKEMLDDLRRVGFNLNRGYKDAGVLLTAFTRAGGYYLDVGGSQYVIDGKIKLKSKSAMEGFTETGITFADGSKLEADVVVFCTGLGSTRDVIKTFLDPKTFQNVNEIWGYNNEMEFNGIYGDTGVPNLWYMMGSLGLCRFYSKRLALQIKAIEEGVFGERYKSKV</sequence>
<protein>
    <recommendedName>
        <fullName evidence="4">FAD/NAD(P)-binding domain-containing protein</fullName>
    </recommendedName>
</protein>
<evidence type="ECO:0000313" key="2">
    <source>
        <dbReference type="EMBL" id="EKM78022.1"/>
    </source>
</evidence>
<dbReference type="EMBL" id="JH971393">
    <property type="protein sequence ID" value="EKM78022.1"/>
    <property type="molecule type" value="Genomic_DNA"/>
</dbReference>
<accession>K5X503</accession>
<evidence type="ECO:0000313" key="3">
    <source>
        <dbReference type="Proteomes" id="UP000008493"/>
    </source>
</evidence>
<dbReference type="OMA" id="FTHMAYL"/>
<dbReference type="RefSeq" id="XP_007331383.1">
    <property type="nucleotide sequence ID" value="XM_007331321.1"/>
</dbReference>
<dbReference type="GO" id="GO:0050660">
    <property type="term" value="F:flavin adenine dinucleotide binding"/>
    <property type="evidence" value="ECO:0007669"/>
    <property type="project" value="TreeGrafter"/>
</dbReference>
<dbReference type="SUPFAM" id="SSF51905">
    <property type="entry name" value="FAD/NAD(P)-binding domain"/>
    <property type="match status" value="1"/>
</dbReference>
<dbReference type="AlphaFoldDB" id="K5X503"/>
<gene>
    <name evidence="2" type="ORF">AGABI1DRAFT_129803</name>
</gene>
<dbReference type="GO" id="GO:0004497">
    <property type="term" value="F:monooxygenase activity"/>
    <property type="evidence" value="ECO:0007669"/>
    <property type="project" value="TreeGrafter"/>
</dbReference>
<dbReference type="eggNOG" id="KOG1399">
    <property type="taxonomic scope" value="Eukaryota"/>
</dbReference>
<evidence type="ECO:0008006" key="4">
    <source>
        <dbReference type="Google" id="ProtNLM"/>
    </source>
</evidence>
<name>K5X503_AGABU</name>
<dbReference type="InterPro" id="IPR036188">
    <property type="entry name" value="FAD/NAD-bd_sf"/>
</dbReference>
<dbReference type="InParanoid" id="K5X503"/>
<dbReference type="Proteomes" id="UP000008493">
    <property type="component" value="Unassembled WGS sequence"/>
</dbReference>
<organism evidence="2 3">
    <name type="scientific">Agaricus bisporus var. burnettii (strain JB137-S8 / ATCC MYA-4627 / FGSC 10392)</name>
    <name type="common">White button mushroom</name>
    <dbReference type="NCBI Taxonomy" id="597362"/>
    <lineage>
        <taxon>Eukaryota</taxon>
        <taxon>Fungi</taxon>
        <taxon>Dikarya</taxon>
        <taxon>Basidiomycota</taxon>
        <taxon>Agaricomycotina</taxon>
        <taxon>Agaricomycetes</taxon>
        <taxon>Agaricomycetidae</taxon>
        <taxon>Agaricales</taxon>
        <taxon>Agaricineae</taxon>
        <taxon>Agaricaceae</taxon>
        <taxon>Agaricus</taxon>
    </lineage>
</organism>
<dbReference type="GeneID" id="18827093"/>
<dbReference type="KEGG" id="abp:AGABI1DRAFT129803"/>
<dbReference type="Gene3D" id="3.50.50.60">
    <property type="entry name" value="FAD/NAD(P)-binding domain"/>
    <property type="match status" value="2"/>
</dbReference>
<keyword evidence="3" id="KW-1185">Reference proteome</keyword>
<dbReference type="HOGENOM" id="CLU_015676_1_0_1"/>
<dbReference type="InterPro" id="IPR050982">
    <property type="entry name" value="Auxin_biosynth/cation_transpt"/>
</dbReference>
<dbReference type="Pfam" id="PF13738">
    <property type="entry name" value="Pyr_redox_3"/>
    <property type="match status" value="1"/>
</dbReference>
<keyword evidence="1" id="KW-0560">Oxidoreductase</keyword>
<evidence type="ECO:0000256" key="1">
    <source>
        <dbReference type="ARBA" id="ARBA00023002"/>
    </source>
</evidence>
<dbReference type="PANTHER" id="PTHR43539:SF68">
    <property type="entry name" value="FLAVIN-BINDING MONOOXYGENASE-LIKE PROTEIN (AFU_ORTHOLOGUE AFUA_4G09220)"/>
    <property type="match status" value="1"/>
</dbReference>
<dbReference type="PANTHER" id="PTHR43539">
    <property type="entry name" value="FLAVIN-BINDING MONOOXYGENASE-LIKE PROTEIN (AFU_ORTHOLOGUE AFUA_4G09220)"/>
    <property type="match status" value="1"/>
</dbReference>
<reference evidence="3" key="1">
    <citation type="journal article" date="2012" name="Proc. Natl. Acad. Sci. U.S.A.">
        <title>Genome sequence of the button mushroom Agaricus bisporus reveals mechanisms governing adaptation to a humic-rich ecological niche.</title>
        <authorList>
            <person name="Morin E."/>
            <person name="Kohler A."/>
            <person name="Baker A.R."/>
            <person name="Foulongne-Oriol M."/>
            <person name="Lombard V."/>
            <person name="Nagy L.G."/>
            <person name="Ohm R.A."/>
            <person name="Patyshakuliyeva A."/>
            <person name="Brun A."/>
            <person name="Aerts A.L."/>
            <person name="Bailey A.M."/>
            <person name="Billette C."/>
            <person name="Coutinho P.M."/>
            <person name="Deakin G."/>
            <person name="Doddapaneni H."/>
            <person name="Floudas D."/>
            <person name="Grimwood J."/>
            <person name="Hilden K."/>
            <person name="Kuees U."/>
            <person name="LaButti K.M."/>
            <person name="Lapidus A."/>
            <person name="Lindquist E.A."/>
            <person name="Lucas S.M."/>
            <person name="Murat C."/>
            <person name="Riley R.W."/>
            <person name="Salamov A.A."/>
            <person name="Schmutz J."/>
            <person name="Subramanian V."/>
            <person name="Woesten H.A.B."/>
            <person name="Xu J."/>
            <person name="Eastwood D.C."/>
            <person name="Foster G.D."/>
            <person name="Sonnenberg A.S."/>
            <person name="Cullen D."/>
            <person name="de Vries R.P."/>
            <person name="Lundell T."/>
            <person name="Hibbett D.S."/>
            <person name="Henrissat B."/>
            <person name="Burton K.S."/>
            <person name="Kerrigan R.W."/>
            <person name="Challen M.P."/>
            <person name="Grigoriev I.V."/>
            <person name="Martin F."/>
        </authorList>
    </citation>
    <scope>NUCLEOTIDE SEQUENCE [LARGE SCALE GENOMIC DNA]</scope>
    <source>
        <strain evidence="3">JB137-S8 / ATCC MYA-4627 / FGSC 10392</strain>
    </source>
</reference>
<proteinExistence type="predicted"/>